<feature type="compositionally biased region" description="Acidic residues" evidence="7">
    <location>
        <begin position="860"/>
        <end position="875"/>
    </location>
</feature>
<organism evidence="8 9">
    <name type="scientific">Esox lucius</name>
    <name type="common">Northern pike</name>
    <dbReference type="NCBI Taxonomy" id="8010"/>
    <lineage>
        <taxon>Eukaryota</taxon>
        <taxon>Metazoa</taxon>
        <taxon>Chordata</taxon>
        <taxon>Craniata</taxon>
        <taxon>Vertebrata</taxon>
        <taxon>Euteleostomi</taxon>
        <taxon>Actinopterygii</taxon>
        <taxon>Neopterygii</taxon>
        <taxon>Teleostei</taxon>
        <taxon>Protacanthopterygii</taxon>
        <taxon>Esociformes</taxon>
        <taxon>Esocidae</taxon>
        <taxon>Esox</taxon>
    </lineage>
</organism>
<dbReference type="GeneTree" id="ENSGT00940000157454"/>
<accession>A0A6Q2Z798</accession>
<dbReference type="SMART" id="SM00368">
    <property type="entry name" value="LRR_RI"/>
    <property type="match status" value="7"/>
</dbReference>
<sequence>MNIEDQVLDLCNVKTKNNVVDNVTNNSDEIIPRISELMDGDLGKQVIGTEAADTSLGRLTDNPRGGEDNHRSIETFEIDEVNGNKNNSVPDSRDYGGDMDIGVDLSLDESGMLESEPVVQRLSLAEEPPFSSTNSDSSTPGVVTDKQPEKPSEQDSSPVSAGEESLTPAPDEEDDKHKHGKRVTFPSDEDIVSGAVEPKDPWRHAQNVTVDEIITAYRQACVKLNCKPIPKVLKQMQELKDLTQRNECLDLKGEKLDYKACESLEEVFKRVQFKVVDLEQTNLDEDGASALFDMIEYYESATHLNISFNKHIGTRGWQSAAHMMRKTSSLQYLDARHTPLLDHSAPFVARALRISGSLAVLHLENAGLSGRPLMLLATALKMNMNLRELYLADNKLNGLQDSAQLGNLLKFNYNIQILDLRNNHIMDSGLAYVCEGLKEQRKGLVTLVLWNNQLSHNGMGYLAAALPCTQSLETLNLGHNSVGNEGVHKLKDGLITNRSVLRLGLASTKLSCEGAVAVAEFIAESPRLLRLDLRENEIKTGGLMALSLALKVNTSLLRLDLDREPKKETVKSFIDTQRALLAEIQNGCKQNFILAKEKEETEQMMRQSASMAEIATEDEAAEEEEEEEGAASGKQVEKVRKDSDCDQEGGVKGTEGQTDSQSSASCVGGASSLPLESDSDTEDEEDRVDLPVAPSTSSAPKLTGPSVRAVTTQHPLSASHIPPSPSAPPSPGAVISGITVSTGAPGTPPLPGRCISVSSPGRGHKIFMVTRVESPPDQQQILGNTGTALSHQNPAEQALPVILEQQPEKRPHNLVPGDRQQGGQSQTARPTEPSPVTDQTDIFLEEEGQNSPSETKESPDESSTDEGDSVEDEVEVVGSALPNGLKPEFALHLLEPQGPKSGSCVMEHVTAELSCEQDLEELLLEASLETGRDAP</sequence>
<dbReference type="Ensembl" id="ENSELUT00000047754.2">
    <property type="protein sequence ID" value="ENSELUP00000073733.2"/>
    <property type="gene ID" value="ENSELUG00000000513.3"/>
</dbReference>
<feature type="compositionally biased region" description="Acidic residues" evidence="7">
    <location>
        <begin position="677"/>
        <end position="687"/>
    </location>
</feature>
<evidence type="ECO:0000313" key="9">
    <source>
        <dbReference type="Proteomes" id="UP000265140"/>
    </source>
</evidence>
<dbReference type="GO" id="GO:0004864">
    <property type="term" value="F:protein phosphatase inhibitor activity"/>
    <property type="evidence" value="ECO:0007669"/>
    <property type="project" value="UniProtKB-KW"/>
</dbReference>
<dbReference type="AlphaFoldDB" id="A0A6Q2Z798"/>
<proteinExistence type="inferred from homology"/>
<reference evidence="8" key="2">
    <citation type="submission" date="2020-02" db="EMBL/GenBank/DDBJ databases">
        <title>Esox lucius (northern pike) genome, fEsoLuc1, primary haplotype.</title>
        <authorList>
            <person name="Myers G."/>
            <person name="Karagic N."/>
            <person name="Meyer A."/>
            <person name="Pippel M."/>
            <person name="Reichard M."/>
            <person name="Winkler S."/>
            <person name="Tracey A."/>
            <person name="Sims Y."/>
            <person name="Howe K."/>
            <person name="Rhie A."/>
            <person name="Formenti G."/>
            <person name="Durbin R."/>
            <person name="Fedrigo O."/>
            <person name="Jarvis E.D."/>
        </authorList>
    </citation>
    <scope>NUCLEOTIDE SEQUENCE [LARGE SCALE GENOMIC DNA]</scope>
</reference>
<dbReference type="Bgee" id="ENSELUG00000000513">
    <property type="expression patterns" value="Expressed in liver and 15 other cell types or tissues"/>
</dbReference>
<keyword evidence="2" id="KW-0677">Repeat</keyword>
<feature type="compositionally biased region" description="Polar residues" evidence="7">
    <location>
        <begin position="655"/>
        <end position="665"/>
    </location>
</feature>
<reference evidence="9" key="1">
    <citation type="journal article" date="2014" name="PLoS ONE">
        <title>The genome and linkage map of the northern pike (Esox lucius): conserved synteny revealed between the salmonid sister group and the Neoteleostei.</title>
        <authorList>
            <person name="Rondeau E.B."/>
            <person name="Minkley D.R."/>
            <person name="Leong J.S."/>
            <person name="Messmer A.M."/>
            <person name="Jantzen J.R."/>
            <person name="von Schalburg K.R."/>
            <person name="Lemon C."/>
            <person name="Bird N.H."/>
            <person name="Koop B.F."/>
        </authorList>
    </citation>
    <scope>NUCLEOTIDE SEQUENCE</scope>
</reference>
<feature type="compositionally biased region" description="Pro residues" evidence="7">
    <location>
        <begin position="722"/>
        <end position="731"/>
    </location>
</feature>
<evidence type="ECO:0000256" key="7">
    <source>
        <dbReference type="SAM" id="MobiDB-lite"/>
    </source>
</evidence>
<evidence type="ECO:0000256" key="4">
    <source>
        <dbReference type="ARBA" id="ARBA00038315"/>
    </source>
</evidence>
<evidence type="ECO:0000256" key="5">
    <source>
        <dbReference type="ARBA" id="ARBA00040684"/>
    </source>
</evidence>
<evidence type="ECO:0000256" key="3">
    <source>
        <dbReference type="ARBA" id="ARBA00023272"/>
    </source>
</evidence>
<keyword evidence="1" id="KW-0433">Leucine-rich repeat</keyword>
<dbReference type="PROSITE" id="PS51450">
    <property type="entry name" value="LRR"/>
    <property type="match status" value="1"/>
</dbReference>
<feature type="compositionally biased region" description="Polar residues" evidence="7">
    <location>
        <begin position="776"/>
        <end position="795"/>
    </location>
</feature>
<keyword evidence="3" id="KW-0650">Protein phosphatase inhibitor</keyword>
<feature type="compositionally biased region" description="Polar residues" evidence="7">
    <location>
        <begin position="821"/>
        <end position="840"/>
    </location>
</feature>
<dbReference type="InterPro" id="IPR001611">
    <property type="entry name" value="Leu-rich_rpt"/>
</dbReference>
<feature type="compositionally biased region" description="Acidic residues" evidence="7">
    <location>
        <begin position="615"/>
        <end position="629"/>
    </location>
</feature>
<evidence type="ECO:0000256" key="2">
    <source>
        <dbReference type="ARBA" id="ARBA00022737"/>
    </source>
</evidence>
<feature type="region of interest" description="Disordered" evidence="7">
    <location>
        <begin position="82"/>
        <end position="103"/>
    </location>
</feature>
<dbReference type="Pfam" id="PF13516">
    <property type="entry name" value="LRR_6"/>
    <property type="match status" value="3"/>
</dbReference>
<evidence type="ECO:0000256" key="6">
    <source>
        <dbReference type="ARBA" id="ARBA00041209"/>
    </source>
</evidence>
<feature type="region of interest" description="Disordered" evidence="7">
    <location>
        <begin position="603"/>
        <end position="758"/>
    </location>
</feature>
<evidence type="ECO:0000313" key="8">
    <source>
        <dbReference type="Ensembl" id="ENSELUP00000073733.2"/>
    </source>
</evidence>
<dbReference type="SUPFAM" id="SSF52047">
    <property type="entry name" value="RNI-like"/>
    <property type="match status" value="1"/>
</dbReference>
<evidence type="ECO:0000256" key="1">
    <source>
        <dbReference type="ARBA" id="ARBA00022614"/>
    </source>
</evidence>
<dbReference type="PANTHER" id="PTHR24112:SF9">
    <property type="entry name" value="PROTEIN PHOSPHATASE 1 REGULATORY SUBUNIT 37"/>
    <property type="match status" value="1"/>
</dbReference>
<dbReference type="FunFam" id="3.80.10.10:FF:000324">
    <property type="entry name" value="Protein phosphatase 1 regulatory subunit 37"/>
    <property type="match status" value="1"/>
</dbReference>
<feature type="region of interest" description="Disordered" evidence="7">
    <location>
        <begin position="125"/>
        <end position="195"/>
    </location>
</feature>
<reference evidence="8" key="4">
    <citation type="submission" date="2025-09" db="UniProtKB">
        <authorList>
            <consortium name="Ensembl"/>
        </authorList>
    </citation>
    <scope>IDENTIFICATION</scope>
</reference>
<keyword evidence="9" id="KW-1185">Reference proteome</keyword>
<dbReference type="InterPro" id="IPR051279">
    <property type="entry name" value="PP1-Reg/Actin-Interact_Protein"/>
</dbReference>
<gene>
    <name evidence="8" type="primary">PPP1R37</name>
</gene>
<dbReference type="CDD" id="cd00116">
    <property type="entry name" value="LRR_RI"/>
    <property type="match status" value="1"/>
</dbReference>
<dbReference type="InterPro" id="IPR032675">
    <property type="entry name" value="LRR_dom_sf"/>
</dbReference>
<feature type="compositionally biased region" description="Basic and acidic residues" evidence="7">
    <location>
        <begin position="635"/>
        <end position="644"/>
    </location>
</feature>
<dbReference type="Proteomes" id="UP000265140">
    <property type="component" value="Chromosome 1"/>
</dbReference>
<feature type="region of interest" description="Disordered" evidence="7">
    <location>
        <begin position="772"/>
        <end position="881"/>
    </location>
</feature>
<dbReference type="Gene3D" id="3.80.10.10">
    <property type="entry name" value="Ribonuclease Inhibitor"/>
    <property type="match status" value="1"/>
</dbReference>
<name>A0A6Q2Z798_ESOLU</name>
<comment type="similarity">
    <text evidence="4">Belongs to the PPP1R37 family.</text>
</comment>
<protein>
    <recommendedName>
        <fullName evidence="5">Protein phosphatase 1 regulatory subunit 37</fullName>
    </recommendedName>
    <alternativeName>
        <fullName evidence="6">Leucine-rich repeat-containing protein 68</fullName>
    </alternativeName>
</protein>
<reference evidence="8" key="3">
    <citation type="submission" date="2025-08" db="UniProtKB">
        <authorList>
            <consortium name="Ensembl"/>
        </authorList>
    </citation>
    <scope>IDENTIFICATION</scope>
</reference>
<dbReference type="PANTHER" id="PTHR24112">
    <property type="entry name" value="LEUCINE-RICH REPEAT, ISOFORM F-RELATED"/>
    <property type="match status" value="1"/>
</dbReference>
<feature type="compositionally biased region" description="Polar residues" evidence="7">
    <location>
        <begin position="130"/>
        <end position="141"/>
    </location>
</feature>